<dbReference type="Proteomes" id="UP001228049">
    <property type="component" value="Unassembled WGS sequence"/>
</dbReference>
<feature type="signal peptide" evidence="1">
    <location>
        <begin position="1"/>
        <end position="26"/>
    </location>
</feature>
<keyword evidence="1" id="KW-0732">Signal</keyword>
<organism evidence="2 3">
    <name type="scientific">Dissostichus eleginoides</name>
    <name type="common">Patagonian toothfish</name>
    <name type="synonym">Dissostichus amissus</name>
    <dbReference type="NCBI Taxonomy" id="100907"/>
    <lineage>
        <taxon>Eukaryota</taxon>
        <taxon>Metazoa</taxon>
        <taxon>Chordata</taxon>
        <taxon>Craniata</taxon>
        <taxon>Vertebrata</taxon>
        <taxon>Euteleostomi</taxon>
        <taxon>Actinopterygii</taxon>
        <taxon>Neopterygii</taxon>
        <taxon>Teleostei</taxon>
        <taxon>Neoteleostei</taxon>
        <taxon>Acanthomorphata</taxon>
        <taxon>Eupercaria</taxon>
        <taxon>Perciformes</taxon>
        <taxon>Notothenioidei</taxon>
        <taxon>Nototheniidae</taxon>
        <taxon>Dissostichus</taxon>
    </lineage>
</organism>
<dbReference type="InterPro" id="IPR013783">
    <property type="entry name" value="Ig-like_fold"/>
</dbReference>
<evidence type="ECO:0000313" key="2">
    <source>
        <dbReference type="EMBL" id="KAK1890050.1"/>
    </source>
</evidence>
<dbReference type="AlphaFoldDB" id="A0AAD9BTL4"/>
<dbReference type="EMBL" id="JASDAP010000016">
    <property type="protein sequence ID" value="KAK1890050.1"/>
    <property type="molecule type" value="Genomic_DNA"/>
</dbReference>
<name>A0AAD9BTL4_DISEL</name>
<gene>
    <name evidence="2" type="ORF">KUDE01_014723</name>
</gene>
<proteinExistence type="predicted"/>
<dbReference type="Gene3D" id="2.60.40.10">
    <property type="entry name" value="Immunoglobulins"/>
    <property type="match status" value="1"/>
</dbReference>
<evidence type="ECO:0000256" key="1">
    <source>
        <dbReference type="SAM" id="SignalP"/>
    </source>
</evidence>
<keyword evidence="3" id="KW-1185">Reference proteome</keyword>
<feature type="chain" id="PRO_5042249239" evidence="1">
    <location>
        <begin position="27"/>
        <end position="80"/>
    </location>
</feature>
<sequence length="80" mass="9192">MAAQRVGLFMFLWIIDSAGDLPEVKAGPGEDVTQCNTSTDAALTKIEWRRTELKDDYVFFFRDNKANESFQNPRYRGRVS</sequence>
<evidence type="ECO:0000313" key="3">
    <source>
        <dbReference type="Proteomes" id="UP001228049"/>
    </source>
</evidence>
<reference evidence="2" key="1">
    <citation type="submission" date="2023-04" db="EMBL/GenBank/DDBJ databases">
        <title>Chromosome-level genome of Chaenocephalus aceratus.</title>
        <authorList>
            <person name="Park H."/>
        </authorList>
    </citation>
    <scope>NUCLEOTIDE SEQUENCE</scope>
    <source>
        <strain evidence="2">DE</strain>
        <tissue evidence="2">Muscle</tissue>
    </source>
</reference>
<protein>
    <submittedName>
        <fullName evidence="2">Butyrophilin subfamily 1 member A1</fullName>
    </submittedName>
</protein>
<comment type="caution">
    <text evidence="2">The sequence shown here is derived from an EMBL/GenBank/DDBJ whole genome shotgun (WGS) entry which is preliminary data.</text>
</comment>
<accession>A0AAD9BTL4</accession>